<dbReference type="RefSeq" id="WP_191728267.1">
    <property type="nucleotide sequence ID" value="NZ_JACSQJ010000001.1"/>
</dbReference>
<evidence type="ECO:0008006" key="3">
    <source>
        <dbReference type="Google" id="ProtNLM"/>
    </source>
</evidence>
<keyword evidence="2" id="KW-1185">Reference proteome</keyword>
<organism evidence="1 2">
    <name type="scientific">Luteimonas colneyensis</name>
    <dbReference type="NCBI Taxonomy" id="2762230"/>
    <lineage>
        <taxon>Bacteria</taxon>
        <taxon>Pseudomonadati</taxon>
        <taxon>Pseudomonadota</taxon>
        <taxon>Gammaproteobacteria</taxon>
        <taxon>Lysobacterales</taxon>
        <taxon>Lysobacteraceae</taxon>
        <taxon>Luteimonas</taxon>
    </lineage>
</organism>
<evidence type="ECO:0000313" key="2">
    <source>
        <dbReference type="Proteomes" id="UP000647183"/>
    </source>
</evidence>
<gene>
    <name evidence="1" type="ORF">H9645_03235</name>
</gene>
<accession>A0ABR8UG86</accession>
<sequence>MPAWILTLLVLFSLLHAGGAEARVLVAKMAKVSTPVATLEGVEVRLDWPADAATGDLRITARRARAPDLGQDHESLAWRCPLRRDGRGGWACDGELRQGGGAPLRLALALPPEGIDAALSGPGGARLALRHRAAAPDAFDIEIARVPVAWAQSLAETAWAGVRLGDGRIDGHIDLRVPDAGPMRLQGELALAGGAFDSADGTQAGAGLGARLAIDWLAADTGPLLAIEGRLLGGELLFGSGYVVLPETPVGVRLRAQGHDAGWAITSFSAEDPGVLDVHGSADVASGGLRALTLGLRSADASQLPARYLSGWLGQAGLGGLAMSGALDVDAVVADGALAGLDLRARALDIAAPDGRFRFDGLDGDVRLVSAGSADSELRWRAAAIGAIPFGPARLPWRSSGGELHLREGVDIDLLGGRLDIPALRLRPAGSHGPLLVEGALAVESLDMATLASALGLPAFPGTLSGRIPSARYVGDRLDFDGGLVARAFDGEVRVSSLAMERPFGVAPTLLADIDLDGLDLEALTGVFDVGGISGRLHGRIHGLRLVDWEAAAFDAELHTEPRRGVRQRISQRAVQDISSVGDASFTASLQGRLLALFDDFGYRRIGISCRLANGVCTMAGLQPRGSGFVIVEGAGLPRLDIVGYNRRVDWDTLVERVAAAGSGEVSPVFD</sequence>
<reference evidence="1 2" key="1">
    <citation type="submission" date="2020-08" db="EMBL/GenBank/DDBJ databases">
        <title>A Genomic Blueprint of the Chicken Gut Microbiome.</title>
        <authorList>
            <person name="Gilroy R."/>
            <person name="Ravi A."/>
            <person name="Getino M."/>
            <person name="Pursley I."/>
            <person name="Horton D.L."/>
            <person name="Alikhan N.-F."/>
            <person name="Baker D."/>
            <person name="Gharbi K."/>
            <person name="Hall N."/>
            <person name="Watson M."/>
            <person name="Adriaenssens E.M."/>
            <person name="Foster-Nyarko E."/>
            <person name="Jarju S."/>
            <person name="Secka A."/>
            <person name="Antonio M."/>
            <person name="Oren A."/>
            <person name="Chaudhuri R."/>
            <person name="La Ragione R.M."/>
            <person name="Hildebrand F."/>
            <person name="Pallen M.J."/>
        </authorList>
    </citation>
    <scope>NUCLEOTIDE SEQUENCE [LARGE SCALE GENOMIC DNA]</scope>
    <source>
        <strain evidence="1 2">Sa2BVA3</strain>
    </source>
</reference>
<dbReference type="Proteomes" id="UP000647183">
    <property type="component" value="Unassembled WGS sequence"/>
</dbReference>
<evidence type="ECO:0000313" key="1">
    <source>
        <dbReference type="EMBL" id="MBD7987040.1"/>
    </source>
</evidence>
<dbReference type="EMBL" id="JACSQJ010000001">
    <property type="protein sequence ID" value="MBD7987040.1"/>
    <property type="molecule type" value="Genomic_DNA"/>
</dbReference>
<proteinExistence type="predicted"/>
<comment type="caution">
    <text evidence="1">The sequence shown here is derived from an EMBL/GenBank/DDBJ whole genome shotgun (WGS) entry which is preliminary data.</text>
</comment>
<protein>
    <recommendedName>
        <fullName evidence="3">Dicarboxylate transport domain-containing protein</fullName>
    </recommendedName>
</protein>
<name>A0ABR8UG86_9GAMM</name>